<comment type="caution">
    <text evidence="1">The sequence shown here is derived from an EMBL/GenBank/DDBJ whole genome shotgun (WGS) entry which is preliminary data.</text>
</comment>
<protein>
    <submittedName>
        <fullName evidence="1">Conjugal transfer protein</fullName>
    </submittedName>
</protein>
<sequence length="112" mass="12086">MAADPVLRSTAGIVQCLPYMPDQIYDLKIADRTLPATDFPRDEHIKAVAQSTAPVFHVQGTGHALLATAERPGEEMGLNVTTTRGTYHMQIASIDAALQAAHIVHFVTLSGY</sequence>
<name>A0A158JXX3_9BURK</name>
<proteinExistence type="predicted"/>
<dbReference type="AlphaFoldDB" id="A0A158JXX3"/>
<dbReference type="Proteomes" id="UP000054770">
    <property type="component" value="Unassembled WGS sequence"/>
</dbReference>
<accession>A0A158JXX3</accession>
<keyword evidence="2" id="KW-1185">Reference proteome</keyword>
<dbReference type="RefSeq" id="WP_087646486.1">
    <property type="nucleotide sequence ID" value="NZ_FCON02000052.1"/>
</dbReference>
<dbReference type="EMBL" id="FCON02000052">
    <property type="protein sequence ID" value="SAL73323.1"/>
    <property type="molecule type" value="Genomic_DNA"/>
</dbReference>
<reference evidence="1" key="1">
    <citation type="submission" date="2016-01" db="EMBL/GenBank/DDBJ databases">
        <authorList>
            <person name="Peeters C."/>
        </authorList>
    </citation>
    <scope>NUCLEOTIDE SEQUENCE [LARGE SCALE GENOMIC DNA]</scope>
    <source>
        <strain evidence="1">LMG 22940</strain>
    </source>
</reference>
<gene>
    <name evidence="1" type="ORF">AWB68_04409</name>
</gene>
<evidence type="ECO:0000313" key="1">
    <source>
        <dbReference type="EMBL" id="SAL73323.1"/>
    </source>
</evidence>
<organism evidence="1 2">
    <name type="scientific">Caballeronia choica</name>
    <dbReference type="NCBI Taxonomy" id="326476"/>
    <lineage>
        <taxon>Bacteria</taxon>
        <taxon>Pseudomonadati</taxon>
        <taxon>Pseudomonadota</taxon>
        <taxon>Betaproteobacteria</taxon>
        <taxon>Burkholderiales</taxon>
        <taxon>Burkholderiaceae</taxon>
        <taxon>Caballeronia</taxon>
    </lineage>
</organism>
<evidence type="ECO:0000313" key="2">
    <source>
        <dbReference type="Proteomes" id="UP000054770"/>
    </source>
</evidence>
<dbReference type="OrthoDB" id="9131098at2"/>